<dbReference type="GO" id="GO:0003677">
    <property type="term" value="F:DNA binding"/>
    <property type="evidence" value="ECO:0007669"/>
    <property type="project" value="UniProtKB-KW"/>
</dbReference>
<dbReference type="Proteomes" id="UP001515660">
    <property type="component" value="Unassembled WGS sequence"/>
</dbReference>
<dbReference type="PROSITE" id="PS50932">
    <property type="entry name" value="HTH_LACI_2"/>
    <property type="match status" value="1"/>
</dbReference>
<dbReference type="EMBL" id="JAANHS010000009">
    <property type="protein sequence ID" value="NHB77580.1"/>
    <property type="molecule type" value="Genomic_DNA"/>
</dbReference>
<dbReference type="PANTHER" id="PTHR30146">
    <property type="entry name" value="LACI-RELATED TRANSCRIPTIONAL REPRESSOR"/>
    <property type="match status" value="1"/>
</dbReference>
<keyword evidence="2 5" id="KW-0238">DNA-binding</keyword>
<dbReference type="CDD" id="cd20009">
    <property type="entry name" value="PBP1_RafR-like"/>
    <property type="match status" value="1"/>
</dbReference>
<evidence type="ECO:0000259" key="4">
    <source>
        <dbReference type="PROSITE" id="PS50932"/>
    </source>
</evidence>
<feature type="domain" description="HTH lacI-type" evidence="4">
    <location>
        <begin position="16"/>
        <end position="70"/>
    </location>
</feature>
<organism evidence="5 6">
    <name type="scientific">Rhodobacter calidifons</name>
    <dbReference type="NCBI Taxonomy" id="2715277"/>
    <lineage>
        <taxon>Bacteria</taxon>
        <taxon>Pseudomonadati</taxon>
        <taxon>Pseudomonadota</taxon>
        <taxon>Alphaproteobacteria</taxon>
        <taxon>Rhodobacterales</taxon>
        <taxon>Rhodobacter group</taxon>
        <taxon>Rhodobacter</taxon>
    </lineage>
</organism>
<dbReference type="CDD" id="cd01392">
    <property type="entry name" value="HTH_LacI"/>
    <property type="match status" value="1"/>
</dbReference>
<accession>A0ABX0G9N1</accession>
<sequence length="344" mass="37577">MATLTDPPAPDSEVRPTLKTIAAATGLAIATVSRALKDAPDIGEDTKRRVRETAALLGYRPNRAGVRLRTGKTNVIALVLSTETDVMNHTSRLIYSIANALRGTAYHLIVTPFFPDQDPMDPIRYIVETESADGIILNQTKEDDPRIRYLHDHGFPFAAHGRSDMGIDHPYFDFDNEAYGRLGARALAERGRRRLLLIAPPRSHMYARHMTVGFSDESALLGLPFEVASDVTSDSAGDAVETAVAARFAQPNPPDGLLLGSTTAAMAAIAGAERSGLVLGRDFDAVAKEAIPILRRFRRDILIVREDVGRAGEFLARALVAEIDKRDWTDRQGLEVPVKVECGR</sequence>
<comment type="caution">
    <text evidence="5">The sequence shown here is derived from an EMBL/GenBank/DDBJ whole genome shotgun (WGS) entry which is preliminary data.</text>
</comment>
<dbReference type="InterPro" id="IPR028082">
    <property type="entry name" value="Peripla_BP_I"/>
</dbReference>
<dbReference type="RefSeq" id="WP_166403602.1">
    <property type="nucleotide sequence ID" value="NZ_JAANHS010000009.1"/>
</dbReference>
<dbReference type="InterPro" id="IPR001761">
    <property type="entry name" value="Peripla_BP/Lac1_sug-bd_dom"/>
</dbReference>
<gene>
    <name evidence="5" type="ORF">G8O29_12650</name>
</gene>
<dbReference type="Gene3D" id="3.40.50.2300">
    <property type="match status" value="2"/>
</dbReference>
<dbReference type="Pfam" id="PF00356">
    <property type="entry name" value="LacI"/>
    <property type="match status" value="1"/>
</dbReference>
<dbReference type="Pfam" id="PF00532">
    <property type="entry name" value="Peripla_BP_1"/>
    <property type="match status" value="1"/>
</dbReference>
<evidence type="ECO:0000256" key="2">
    <source>
        <dbReference type="ARBA" id="ARBA00023125"/>
    </source>
</evidence>
<evidence type="ECO:0000256" key="3">
    <source>
        <dbReference type="ARBA" id="ARBA00023163"/>
    </source>
</evidence>
<dbReference type="InterPro" id="IPR010982">
    <property type="entry name" value="Lambda_DNA-bd_dom_sf"/>
</dbReference>
<dbReference type="SUPFAM" id="SSF47413">
    <property type="entry name" value="lambda repressor-like DNA-binding domains"/>
    <property type="match status" value="1"/>
</dbReference>
<dbReference type="PANTHER" id="PTHR30146:SF153">
    <property type="entry name" value="LACTOSE OPERON REPRESSOR"/>
    <property type="match status" value="1"/>
</dbReference>
<keyword evidence="3" id="KW-0804">Transcription</keyword>
<reference evidence="5 6" key="1">
    <citation type="journal article" date="2022" name="Microorganisms">
        <title>Genome Sequence and Characterization of a Xanthorhodopsin-Containing, Aerobic Anoxygenic Phototrophic Rhodobacter Species, Isolated from Mesophilic Conditions at Yellowstone National Park.</title>
        <authorList>
            <person name="Kyndt J.A."/>
            <person name="Robertson S."/>
            <person name="Shoffstall I.B."/>
            <person name="Ramaley R.F."/>
            <person name="Meyer T.E."/>
        </authorList>
    </citation>
    <scope>NUCLEOTIDE SEQUENCE [LARGE SCALE GENOMIC DNA]</scope>
    <source>
        <strain evidence="5 6">M37P</strain>
    </source>
</reference>
<evidence type="ECO:0000313" key="5">
    <source>
        <dbReference type="EMBL" id="NHB77580.1"/>
    </source>
</evidence>
<keyword evidence="6" id="KW-1185">Reference proteome</keyword>
<evidence type="ECO:0000256" key="1">
    <source>
        <dbReference type="ARBA" id="ARBA00023015"/>
    </source>
</evidence>
<name>A0ABX0G9N1_9RHOB</name>
<proteinExistence type="predicted"/>
<dbReference type="SMART" id="SM00354">
    <property type="entry name" value="HTH_LACI"/>
    <property type="match status" value="1"/>
</dbReference>
<dbReference type="InterPro" id="IPR000843">
    <property type="entry name" value="HTH_LacI"/>
</dbReference>
<evidence type="ECO:0000313" key="6">
    <source>
        <dbReference type="Proteomes" id="UP001515660"/>
    </source>
</evidence>
<dbReference type="SUPFAM" id="SSF53822">
    <property type="entry name" value="Periplasmic binding protein-like I"/>
    <property type="match status" value="1"/>
</dbReference>
<keyword evidence="1" id="KW-0805">Transcription regulation</keyword>
<dbReference type="Gene3D" id="1.10.260.40">
    <property type="entry name" value="lambda repressor-like DNA-binding domains"/>
    <property type="match status" value="1"/>
</dbReference>
<protein>
    <submittedName>
        <fullName evidence="5">LacI family DNA-binding transcriptional regulator</fullName>
    </submittedName>
</protein>